<reference evidence="13 14" key="1">
    <citation type="submission" date="2020-08" db="EMBL/GenBank/DDBJ databases">
        <title>The genome sequence of type strain Novosphingobium piscinae KCTC 42194.</title>
        <authorList>
            <person name="Liu Y."/>
        </authorList>
    </citation>
    <scope>NUCLEOTIDE SEQUENCE [LARGE SCALE GENOMIC DNA]</scope>
    <source>
        <strain evidence="13 14">KCTC 42194</strain>
    </source>
</reference>
<dbReference type="RefSeq" id="WP_185679158.1">
    <property type="nucleotide sequence ID" value="NZ_JACLAX010000007.1"/>
</dbReference>
<evidence type="ECO:0000256" key="2">
    <source>
        <dbReference type="ARBA" id="ARBA00022448"/>
    </source>
</evidence>
<evidence type="ECO:0000256" key="5">
    <source>
        <dbReference type="ARBA" id="ARBA00023077"/>
    </source>
</evidence>
<dbReference type="PROSITE" id="PS52016">
    <property type="entry name" value="TONB_DEPENDENT_REC_3"/>
    <property type="match status" value="1"/>
</dbReference>
<evidence type="ECO:0000256" key="1">
    <source>
        <dbReference type="ARBA" id="ARBA00004571"/>
    </source>
</evidence>
<evidence type="ECO:0000256" key="7">
    <source>
        <dbReference type="ARBA" id="ARBA00023237"/>
    </source>
</evidence>
<proteinExistence type="inferred from homology"/>
<feature type="chain" id="PRO_5030658334" evidence="10">
    <location>
        <begin position="34"/>
        <end position="920"/>
    </location>
</feature>
<dbReference type="Pfam" id="PF00593">
    <property type="entry name" value="TonB_dep_Rec_b-barrel"/>
    <property type="match status" value="1"/>
</dbReference>
<keyword evidence="5 9" id="KW-0798">TonB box</keyword>
<comment type="subcellular location">
    <subcellularLocation>
        <location evidence="1 8">Cell outer membrane</location>
        <topology evidence="1 8">Multi-pass membrane protein</topology>
    </subcellularLocation>
</comment>
<keyword evidence="6 8" id="KW-0472">Membrane</keyword>
<evidence type="ECO:0000256" key="6">
    <source>
        <dbReference type="ARBA" id="ARBA00023136"/>
    </source>
</evidence>
<protein>
    <submittedName>
        <fullName evidence="13">TonB-dependent receptor</fullName>
    </submittedName>
</protein>
<feature type="signal peptide" evidence="10">
    <location>
        <begin position="1"/>
        <end position="33"/>
    </location>
</feature>
<evidence type="ECO:0000313" key="14">
    <source>
        <dbReference type="Proteomes" id="UP000551327"/>
    </source>
</evidence>
<gene>
    <name evidence="13" type="ORF">H7F53_09095</name>
</gene>
<feature type="domain" description="TonB-dependent receptor plug" evidence="12">
    <location>
        <begin position="64"/>
        <end position="174"/>
    </location>
</feature>
<dbReference type="InterPro" id="IPR012910">
    <property type="entry name" value="Plug_dom"/>
</dbReference>
<keyword evidence="14" id="KW-1185">Reference proteome</keyword>
<evidence type="ECO:0000256" key="8">
    <source>
        <dbReference type="PROSITE-ProRule" id="PRU01360"/>
    </source>
</evidence>
<evidence type="ECO:0000313" key="13">
    <source>
        <dbReference type="EMBL" id="MBC2669298.1"/>
    </source>
</evidence>
<comment type="caution">
    <text evidence="13">The sequence shown here is derived from an EMBL/GenBank/DDBJ whole genome shotgun (WGS) entry which is preliminary data.</text>
</comment>
<dbReference type="SUPFAM" id="SSF56935">
    <property type="entry name" value="Porins"/>
    <property type="match status" value="1"/>
</dbReference>
<dbReference type="GO" id="GO:0009279">
    <property type="term" value="C:cell outer membrane"/>
    <property type="evidence" value="ECO:0007669"/>
    <property type="project" value="UniProtKB-SubCell"/>
</dbReference>
<feature type="domain" description="TonB-dependent receptor-like beta-barrel" evidence="11">
    <location>
        <begin position="412"/>
        <end position="881"/>
    </location>
</feature>
<evidence type="ECO:0000256" key="10">
    <source>
        <dbReference type="SAM" id="SignalP"/>
    </source>
</evidence>
<keyword evidence="10" id="KW-0732">Signal</keyword>
<dbReference type="Pfam" id="PF07715">
    <property type="entry name" value="Plug"/>
    <property type="match status" value="1"/>
</dbReference>
<dbReference type="InterPro" id="IPR037066">
    <property type="entry name" value="Plug_dom_sf"/>
</dbReference>
<dbReference type="EMBL" id="JACLAX010000007">
    <property type="protein sequence ID" value="MBC2669298.1"/>
    <property type="molecule type" value="Genomic_DNA"/>
</dbReference>
<dbReference type="Proteomes" id="UP000551327">
    <property type="component" value="Unassembled WGS sequence"/>
</dbReference>
<evidence type="ECO:0000259" key="12">
    <source>
        <dbReference type="Pfam" id="PF07715"/>
    </source>
</evidence>
<organism evidence="13 14">
    <name type="scientific">Novosphingobium piscinae</name>
    <dbReference type="NCBI Taxonomy" id="1507448"/>
    <lineage>
        <taxon>Bacteria</taxon>
        <taxon>Pseudomonadati</taxon>
        <taxon>Pseudomonadota</taxon>
        <taxon>Alphaproteobacteria</taxon>
        <taxon>Sphingomonadales</taxon>
        <taxon>Sphingomonadaceae</taxon>
        <taxon>Novosphingobium</taxon>
    </lineage>
</organism>
<evidence type="ECO:0000256" key="9">
    <source>
        <dbReference type="RuleBase" id="RU003357"/>
    </source>
</evidence>
<evidence type="ECO:0000256" key="3">
    <source>
        <dbReference type="ARBA" id="ARBA00022452"/>
    </source>
</evidence>
<evidence type="ECO:0000259" key="11">
    <source>
        <dbReference type="Pfam" id="PF00593"/>
    </source>
</evidence>
<dbReference type="Gene3D" id="2.170.130.10">
    <property type="entry name" value="TonB-dependent receptor, plug domain"/>
    <property type="match status" value="1"/>
</dbReference>
<dbReference type="Gene3D" id="2.40.170.20">
    <property type="entry name" value="TonB-dependent receptor, beta-barrel domain"/>
    <property type="match status" value="1"/>
</dbReference>
<keyword evidence="4 8" id="KW-0812">Transmembrane</keyword>
<dbReference type="InterPro" id="IPR036942">
    <property type="entry name" value="Beta-barrel_TonB_sf"/>
</dbReference>
<sequence length="920" mass="97278">MQSDIRKQTRGALPALLATSALCLAFAATPVSAQEAPVAPASEDATAPEIVVSGSRIAKSGFVTPTPVTVLGQATIEQRGSVNIADSLNELPAFRPSATPSATTSSVYTTANLADLRGLGPSRTLVLIDGRRVVQSNIANQVDLNLIPISLVGRTDVVTGGASAAYGSDAVAGAVNIVLKRLNGFSGELQAGISQYGDNAQQKISLAYGGSFDGGRGHFSIAGEYANSDGIRFQNSRPWYNDAAVYTATGSTTRVIATGVRASNATFNGLINAGPLRGTEFQPNGGTRTFNYGTNVGSSYMIGGDGVNVSGLRPLAYPLERFSVFMKPEYEFSDAVKATGEFSFARVVGGGPSFVFPNNSLTIRSDNAFLPASVRTALASAGATSFTMGRYVPEFGFFNAVLKTETYRALGALTGSLGGSWKWDAYYQYGQSRQNTRTTGVQIAANLTNALDAVVNPANGQIVCRSTLANPTNGCVPLNLFGAGSPSAAAIAYVNGNGITADQKIQQHVVDASIQGDLFSTPAGAVTLVVGAEYRRDSVVRTADAVSSALGFNTANVVPIRGSVSVREGFAEVAVPLLKDQPFAYSLELNAAGRITDYSLSGAVKTWKVGGSYAPTQDIRFRGTMSRDIRAPNLGELFAATTFQFFTAVDRAPGRVGIQTFSQQLTTSNTNLVPEKSRMFTYGTVITPRFLPGLSLSVDYYNIKIQDAIGTLAPQQIIDRCYLNNITSLCSLVIRDAAGAISSVNRTQLNLSSIRTSGIDIEAQYRMNVGEGSLTLSSIASNVRNLLTTDGILTSQEAGVVGQDFGSSPSWRVTNSVSYDSPTWRGYIQGRYVGGGVYTKQLPADGLNNYRVGGQFLVNLSAERKISSKFGDFSLFGVINNAFNKAPPLVPTTFVFSASTNQTLYDVFGRSFTVGVRVRR</sequence>
<dbReference type="PANTHER" id="PTHR47234">
    <property type="match status" value="1"/>
</dbReference>
<keyword evidence="3 8" id="KW-1134">Transmembrane beta strand</keyword>
<dbReference type="InterPro" id="IPR000531">
    <property type="entry name" value="Beta-barrel_TonB"/>
</dbReference>
<comment type="similarity">
    <text evidence="8 9">Belongs to the TonB-dependent receptor family.</text>
</comment>
<accession>A0A7X1KQ93</accession>
<keyword evidence="7 8" id="KW-0998">Cell outer membrane</keyword>
<dbReference type="InterPro" id="IPR039426">
    <property type="entry name" value="TonB-dep_rcpt-like"/>
</dbReference>
<dbReference type="PANTHER" id="PTHR47234:SF3">
    <property type="entry name" value="SECRETIN_TONB SHORT N-TERMINAL DOMAIN-CONTAINING PROTEIN"/>
    <property type="match status" value="1"/>
</dbReference>
<name>A0A7X1KQ93_9SPHN</name>
<evidence type="ECO:0000256" key="4">
    <source>
        <dbReference type="ARBA" id="ARBA00022692"/>
    </source>
</evidence>
<keyword evidence="13" id="KW-0675">Receptor</keyword>
<dbReference type="AlphaFoldDB" id="A0A7X1KQ93"/>
<keyword evidence="2 8" id="KW-0813">Transport</keyword>